<dbReference type="RefSeq" id="WP_052081344.1">
    <property type="nucleotide sequence ID" value="NZ_FOJO01000001.1"/>
</dbReference>
<dbReference type="SUPFAM" id="SSF50789">
    <property type="entry name" value="Herpes virus serine proteinase, assemblin"/>
    <property type="match status" value="1"/>
</dbReference>
<keyword evidence="1" id="KW-1188">Viral release from host cell</keyword>
<evidence type="ECO:0000313" key="5">
    <source>
        <dbReference type="EMBL" id="SFA39644.1"/>
    </source>
</evidence>
<gene>
    <name evidence="5" type="ORF">SAMN04487972_101329</name>
</gene>
<dbReference type="Proteomes" id="UP000182312">
    <property type="component" value="Unassembled WGS sequence"/>
</dbReference>
<evidence type="ECO:0000256" key="3">
    <source>
        <dbReference type="ARBA" id="ARBA00022801"/>
    </source>
</evidence>
<reference evidence="5 6" key="1">
    <citation type="submission" date="2016-10" db="EMBL/GenBank/DDBJ databases">
        <authorList>
            <person name="de Groot N.N."/>
        </authorList>
    </citation>
    <scope>NUCLEOTIDE SEQUENCE [LARGE SCALE GENOMIC DNA]</scope>
    <source>
        <strain evidence="5 6">CGMCC 1.6117</strain>
    </source>
</reference>
<dbReference type="OrthoDB" id="7842080at2"/>
<protein>
    <submittedName>
        <fullName evidence="5">Phage prohead protease, HK97 family</fullName>
    </submittedName>
</protein>
<accession>A0A1I0SJG1</accession>
<dbReference type="InterPro" id="IPR054613">
    <property type="entry name" value="Peptidase_S78_dom"/>
</dbReference>
<name>A0A1I0SJG1_9RHOB</name>
<sequence length="238" mass="25547">MQRAHAFIQIKRANAEARRITGIASTPATDRQGDQLDPMGARFRLPLPLLLGHDHNAPIGEVIEARATPQGIYVTCQIAPEGTTAKADEGWRAIRSGLIRGLSVGFIGKEWDTLQGGGRRFTEWEVIELSAVTVPANAEAAILEVKRLDQVQDNAPIPGGENVLPAFPRSLSKADRSLLAQGAADQWAGNVLAGAAKAGVKIDTASELLFKSFAQLLVQQRWLAERVEELEGKADGSA</sequence>
<dbReference type="AlphaFoldDB" id="A0A1I0SJG1"/>
<evidence type="ECO:0000313" key="6">
    <source>
        <dbReference type="Proteomes" id="UP000182312"/>
    </source>
</evidence>
<organism evidence="5 6">
    <name type="scientific">Paracoccus halophilus</name>
    <dbReference type="NCBI Taxonomy" id="376733"/>
    <lineage>
        <taxon>Bacteria</taxon>
        <taxon>Pseudomonadati</taxon>
        <taxon>Pseudomonadota</taxon>
        <taxon>Alphaproteobacteria</taxon>
        <taxon>Rhodobacterales</taxon>
        <taxon>Paracoccaceae</taxon>
        <taxon>Paracoccus</taxon>
    </lineage>
</organism>
<feature type="domain" description="Prohead serine protease" evidence="4">
    <location>
        <begin position="47"/>
        <end position="150"/>
    </location>
</feature>
<keyword evidence="2 5" id="KW-0645">Protease</keyword>
<dbReference type="GO" id="GO:0008233">
    <property type="term" value="F:peptidase activity"/>
    <property type="evidence" value="ECO:0007669"/>
    <property type="project" value="UniProtKB-KW"/>
</dbReference>
<keyword evidence="3" id="KW-0378">Hydrolase</keyword>
<evidence type="ECO:0000259" key="4">
    <source>
        <dbReference type="Pfam" id="PF04586"/>
    </source>
</evidence>
<dbReference type="EMBL" id="FOJO01000001">
    <property type="protein sequence ID" value="SFA39644.1"/>
    <property type="molecule type" value="Genomic_DNA"/>
</dbReference>
<evidence type="ECO:0000256" key="2">
    <source>
        <dbReference type="ARBA" id="ARBA00022670"/>
    </source>
</evidence>
<proteinExistence type="predicted"/>
<dbReference type="Pfam" id="PF04586">
    <property type="entry name" value="Peptidase_S78"/>
    <property type="match status" value="1"/>
</dbReference>
<evidence type="ECO:0000256" key="1">
    <source>
        <dbReference type="ARBA" id="ARBA00022612"/>
    </source>
</evidence>
<dbReference type="GO" id="GO:0006508">
    <property type="term" value="P:proteolysis"/>
    <property type="evidence" value="ECO:0007669"/>
    <property type="project" value="UniProtKB-KW"/>
</dbReference>